<dbReference type="SUPFAM" id="SSF52374">
    <property type="entry name" value="Nucleotidylyl transferase"/>
    <property type="match status" value="1"/>
</dbReference>
<gene>
    <name evidence="4" type="ORF">ACFS27_27100</name>
</gene>
<evidence type="ECO:0000256" key="1">
    <source>
        <dbReference type="ARBA" id="ARBA00022679"/>
    </source>
</evidence>
<dbReference type="PANTHER" id="PTHR43793">
    <property type="entry name" value="FAD SYNTHASE"/>
    <property type="match status" value="1"/>
</dbReference>
<dbReference type="Gene3D" id="3.40.50.620">
    <property type="entry name" value="HUPs"/>
    <property type="match status" value="1"/>
</dbReference>
<comment type="caution">
    <text evidence="4">The sequence shown here is derived from an EMBL/GenBank/DDBJ whole genome shotgun (WGS) entry which is preliminary data.</text>
</comment>
<reference evidence="5" key="1">
    <citation type="journal article" date="2019" name="Int. J. Syst. Evol. Microbiol.">
        <title>The Global Catalogue of Microorganisms (GCM) 10K type strain sequencing project: providing services to taxonomists for standard genome sequencing and annotation.</title>
        <authorList>
            <consortium name="The Broad Institute Genomics Platform"/>
            <consortium name="The Broad Institute Genome Sequencing Center for Infectious Disease"/>
            <person name="Wu L."/>
            <person name="Ma J."/>
        </authorList>
    </citation>
    <scope>NUCLEOTIDE SEQUENCE [LARGE SCALE GENOMIC DNA]</scope>
    <source>
        <strain evidence="5">CCM 7044</strain>
    </source>
</reference>
<protein>
    <submittedName>
        <fullName evidence="4">Adenylyltransferase/cytidyltransferase family protein</fullName>
    </submittedName>
</protein>
<evidence type="ECO:0000313" key="5">
    <source>
        <dbReference type="Proteomes" id="UP001597479"/>
    </source>
</evidence>
<accession>A0ABW5W213</accession>
<feature type="domain" description="Cytidyltransferase-like" evidence="3">
    <location>
        <begin position="6"/>
        <end position="132"/>
    </location>
</feature>
<dbReference type="EMBL" id="JBHUOG010000002">
    <property type="protein sequence ID" value="MFD2797256.1"/>
    <property type="molecule type" value="Genomic_DNA"/>
</dbReference>
<keyword evidence="2 4" id="KW-0548">Nucleotidyltransferase</keyword>
<dbReference type="NCBIfam" id="TIGR00125">
    <property type="entry name" value="cyt_tran_rel"/>
    <property type="match status" value="1"/>
</dbReference>
<keyword evidence="1" id="KW-0808">Transferase</keyword>
<proteinExistence type="predicted"/>
<dbReference type="InterPro" id="IPR004821">
    <property type="entry name" value="Cyt_trans-like"/>
</dbReference>
<name>A0ABW5W213_9MICO</name>
<dbReference type="GO" id="GO:0016779">
    <property type="term" value="F:nucleotidyltransferase activity"/>
    <property type="evidence" value="ECO:0007669"/>
    <property type="project" value="UniProtKB-KW"/>
</dbReference>
<dbReference type="RefSeq" id="WP_377190159.1">
    <property type="nucleotide sequence ID" value="NZ_JBHUOG010000002.1"/>
</dbReference>
<dbReference type="Proteomes" id="UP001597479">
    <property type="component" value="Unassembled WGS sequence"/>
</dbReference>
<dbReference type="InterPro" id="IPR050385">
    <property type="entry name" value="Archaeal_FAD_synthase"/>
</dbReference>
<dbReference type="InterPro" id="IPR014729">
    <property type="entry name" value="Rossmann-like_a/b/a_fold"/>
</dbReference>
<sequence length="148" mass="16778">MSVVGYAPGAFDMFHVGHLNVLRHARSSCDYLVAGVVDDDMLELAKGRRPVVPVIERAEIVRHVVYVDEVFVETQPDKIETWRRRPFDVFFKGDDWKGTAKGRDLERRFADVGVDVVYFPYTVHTSSTVLRRALELLEGGVAGRSDVR</sequence>
<dbReference type="Pfam" id="PF01467">
    <property type="entry name" value="CTP_transf_like"/>
    <property type="match status" value="1"/>
</dbReference>
<organism evidence="4 5">
    <name type="scientific">Promicromonospora vindobonensis</name>
    <dbReference type="NCBI Taxonomy" id="195748"/>
    <lineage>
        <taxon>Bacteria</taxon>
        <taxon>Bacillati</taxon>
        <taxon>Actinomycetota</taxon>
        <taxon>Actinomycetes</taxon>
        <taxon>Micrococcales</taxon>
        <taxon>Promicromonosporaceae</taxon>
        <taxon>Promicromonospora</taxon>
    </lineage>
</organism>
<dbReference type="PANTHER" id="PTHR43793:SF1">
    <property type="entry name" value="FAD SYNTHASE"/>
    <property type="match status" value="1"/>
</dbReference>
<evidence type="ECO:0000313" key="4">
    <source>
        <dbReference type="EMBL" id="MFD2797256.1"/>
    </source>
</evidence>
<evidence type="ECO:0000256" key="2">
    <source>
        <dbReference type="ARBA" id="ARBA00022695"/>
    </source>
</evidence>
<keyword evidence="5" id="KW-1185">Reference proteome</keyword>
<evidence type="ECO:0000259" key="3">
    <source>
        <dbReference type="Pfam" id="PF01467"/>
    </source>
</evidence>